<evidence type="ECO:0000313" key="2">
    <source>
        <dbReference type="Proteomes" id="UP000032726"/>
    </source>
</evidence>
<dbReference type="HOGENOM" id="CLU_085370_1_0_10"/>
<dbReference type="EMBL" id="CP011071">
    <property type="protein sequence ID" value="AKA34445.1"/>
    <property type="molecule type" value="Genomic_DNA"/>
</dbReference>
<evidence type="ECO:0000313" key="1">
    <source>
        <dbReference type="EMBL" id="AKA34445.1"/>
    </source>
</evidence>
<dbReference type="Proteomes" id="UP000032726">
    <property type="component" value="Chromosome"/>
</dbReference>
<gene>
    <name evidence="1" type="ORF">VC82_783</name>
</gene>
<organism evidence="1 2">
    <name type="scientific">Flagellimonas lutaonensis</name>
    <dbReference type="NCBI Taxonomy" id="516051"/>
    <lineage>
        <taxon>Bacteria</taxon>
        <taxon>Pseudomonadati</taxon>
        <taxon>Bacteroidota</taxon>
        <taxon>Flavobacteriia</taxon>
        <taxon>Flavobacteriales</taxon>
        <taxon>Flavobacteriaceae</taxon>
        <taxon>Flagellimonas</taxon>
    </lineage>
</organism>
<reference evidence="1 2" key="1">
    <citation type="submission" date="2015-03" db="EMBL/GenBank/DDBJ databases">
        <title>Complete genome sequence of Muricauda lutaonensis CC-HSB-11T, isolated from a coastal hot spring.</title>
        <authorList>
            <person name="Kim K.M."/>
        </authorList>
    </citation>
    <scope>NUCLEOTIDE SEQUENCE [LARGE SCALE GENOMIC DNA]</scope>
    <source>
        <strain evidence="1 2">CC-HSB-11</strain>
    </source>
</reference>
<accession>A0A0D5YQ62</accession>
<sequence length="272" mass="31172">MAFAQFSDYKYIVVPKKFAAFKNENQHATSTLVKYLFDQQGFNVVYEGDFPDDLNRDRCLGLWVRLWDDSNLFVTRTTLAFEDCENNLIFQTAQGRSKLKEYRASYEEAIRGAFASLKGMTHNYVPKEKKEGTDAVTLNFDNDVKSLEKEAAKDLENKSSQVVEQKSTIEEQLYKSKEPVASTMVKKDTAGSNTGKSASKADILYAQPIEKGYQLVDTTPKVRYKLQKTSVPDVYLVVDDDKNGIVFKKDGKWFLQYEDDDQDVMKELNIKF</sequence>
<dbReference type="KEGG" id="mlt:VC82_783"/>
<dbReference type="AlphaFoldDB" id="A0A0D5YQ62"/>
<dbReference type="STRING" id="516051.VC82_783"/>
<protein>
    <submittedName>
        <fullName evidence="1">Uncharacterized protein</fullName>
    </submittedName>
</protein>
<proteinExistence type="predicted"/>
<name>A0A0D5YQ62_9FLAO</name>
<keyword evidence="2" id="KW-1185">Reference proteome</keyword>